<proteinExistence type="predicted"/>
<dbReference type="AlphaFoldDB" id="A0A2S4JXC8"/>
<evidence type="ECO:0000256" key="2">
    <source>
        <dbReference type="SAM" id="Phobius"/>
    </source>
</evidence>
<keyword evidence="2" id="KW-0472">Membrane</keyword>
<name>A0A2S4JXC8_9SPIO</name>
<accession>A0A2S4JXC8</accession>
<feature type="compositionally biased region" description="Basic and acidic residues" evidence="1">
    <location>
        <begin position="20"/>
        <end position="31"/>
    </location>
</feature>
<dbReference type="EMBL" id="LPWH01000049">
    <property type="protein sequence ID" value="POR04143.1"/>
    <property type="molecule type" value="Genomic_DNA"/>
</dbReference>
<organism evidence="3 4">
    <name type="scientific">Alkalispirochaeta sphaeroplastigenens</name>
    <dbReference type="NCBI Taxonomy" id="1187066"/>
    <lineage>
        <taxon>Bacteria</taxon>
        <taxon>Pseudomonadati</taxon>
        <taxon>Spirochaetota</taxon>
        <taxon>Spirochaetia</taxon>
        <taxon>Spirochaetales</taxon>
        <taxon>Spirochaetaceae</taxon>
        <taxon>Alkalispirochaeta</taxon>
    </lineage>
</organism>
<reference evidence="4" key="1">
    <citation type="submission" date="2015-12" db="EMBL/GenBank/DDBJ databases">
        <authorList>
            <person name="Lodha T.D."/>
            <person name="Chintalapati S."/>
            <person name="Chintalapati V.R."/>
            <person name="Sravanthi T."/>
        </authorList>
    </citation>
    <scope>NUCLEOTIDE SEQUENCE [LARGE SCALE GENOMIC DNA]</scope>
    <source>
        <strain evidence="4">JC133</strain>
    </source>
</reference>
<feature type="region of interest" description="Disordered" evidence="1">
    <location>
        <begin position="1"/>
        <end position="31"/>
    </location>
</feature>
<dbReference type="Proteomes" id="UP000237350">
    <property type="component" value="Unassembled WGS sequence"/>
</dbReference>
<keyword evidence="4" id="KW-1185">Reference proteome</keyword>
<dbReference type="RefSeq" id="WP_103679596.1">
    <property type="nucleotide sequence ID" value="NZ_LPWH01000049.1"/>
</dbReference>
<gene>
    <name evidence="3" type="ORF">AU468_03990</name>
</gene>
<evidence type="ECO:0000256" key="1">
    <source>
        <dbReference type="SAM" id="MobiDB-lite"/>
    </source>
</evidence>
<comment type="caution">
    <text evidence="3">The sequence shown here is derived from an EMBL/GenBank/DDBJ whole genome shotgun (WGS) entry which is preliminary data.</text>
</comment>
<evidence type="ECO:0000313" key="3">
    <source>
        <dbReference type="EMBL" id="POR04143.1"/>
    </source>
</evidence>
<feature type="transmembrane region" description="Helical" evidence="2">
    <location>
        <begin position="42"/>
        <end position="63"/>
    </location>
</feature>
<protein>
    <submittedName>
        <fullName evidence="3">Uncharacterized protein</fullName>
    </submittedName>
</protein>
<evidence type="ECO:0000313" key="4">
    <source>
        <dbReference type="Proteomes" id="UP000237350"/>
    </source>
</evidence>
<keyword evidence="2" id="KW-0812">Transmembrane</keyword>
<sequence length="73" mass="8197">MKIFRSGRVRTTGEALAGDEGARAREQETRARQGVPSWTNRVLLALYLAGLLGMLVIMVVIRLRLDRMVEITL</sequence>
<keyword evidence="2" id="KW-1133">Transmembrane helix</keyword>